<evidence type="ECO:0000256" key="1">
    <source>
        <dbReference type="ARBA" id="ARBA00023015"/>
    </source>
</evidence>
<gene>
    <name evidence="5" type="ORF">CLOSTMETH_03037</name>
</gene>
<name>C0EGP4_9FIRM</name>
<evidence type="ECO:0000313" key="5">
    <source>
        <dbReference type="EMBL" id="EEG29356.1"/>
    </source>
</evidence>
<dbReference type="SMART" id="SM00342">
    <property type="entry name" value="HTH_ARAC"/>
    <property type="match status" value="1"/>
</dbReference>
<dbReference type="GO" id="GO:0043565">
    <property type="term" value="F:sequence-specific DNA binding"/>
    <property type="evidence" value="ECO:0007669"/>
    <property type="project" value="InterPro"/>
</dbReference>
<dbReference type="HOGENOM" id="CLU_377116_0_0_9"/>
<dbReference type="Proteomes" id="UP000003340">
    <property type="component" value="Unassembled WGS sequence"/>
</dbReference>
<keyword evidence="6" id="KW-1185">Reference proteome</keyword>
<feature type="domain" description="HTH araC/xylS-type" evidence="4">
    <location>
        <begin position="635"/>
        <end position="734"/>
    </location>
</feature>
<dbReference type="InterPro" id="IPR018060">
    <property type="entry name" value="HTH_AraC"/>
</dbReference>
<proteinExistence type="predicted"/>
<keyword evidence="1" id="KW-0805">Transcription regulation</keyword>
<evidence type="ECO:0000259" key="4">
    <source>
        <dbReference type="PROSITE" id="PS01124"/>
    </source>
</evidence>
<dbReference type="eggNOG" id="COG2207">
    <property type="taxonomic scope" value="Bacteria"/>
</dbReference>
<comment type="caution">
    <text evidence="5">The sequence shown here is derived from an EMBL/GenBank/DDBJ whole genome shotgun (WGS) entry which is preliminary data.</text>
</comment>
<dbReference type="STRING" id="537013.CLOSTMETH_03037"/>
<evidence type="ECO:0000313" key="6">
    <source>
        <dbReference type="Proteomes" id="UP000003340"/>
    </source>
</evidence>
<accession>C0EGP4</accession>
<sequence>MLKKIQKFSLNKKLSIVILLTFLFIFIVSNIIIDLAYYSYYETMMADKLNQSVSVASRSHFQSFFYSMKKEALGMITESPLKEYLKGSAEAKSAEEFLRYRIDVSVSQYMEIYSTSRDETLYYDEISDLFGVKKGRFDIEFGENDIVFLPVDISTKFDQEQTGTQSRRYTVMYMKIDKDGSYIATGLSAHVTRNDILSGLVLPQSISYQDIKNGKAKNTGSNIYAVNSQGTILADYFQQSAGQTIEQFDFYQDFSTCEFNKPFEIFDFNQPSYIMSCSNQPRPGEIFVIGVIQKKDIIAAVTPTLLLLAVLTFFALSCFCMLCILIIRRAFSPYDQLVQRVSINSTSSLKGAELLGEAIDKGAAAKRRANEMVLIDYILDREVDLYTVSEIEKQYPGEYSIIACKIDEYDCISSDTLKHCRMVIENSLDSIGDILWLPADKNKLLFILCCKAMERNITDALKKCQSILRDSGISTSYIVGEEQSQLMNINVSYYAIQKVMFMWVCYGSESIVTNKMQEDPVEIPTNGISKLIEDINVGNKESIDSHLEQIFESFQGKTNFLIPIYLQQLTLSIISHISPFDSHTNVFDYQNVIDRVTEASSLAAAKKIISQLCYDACNYLATMQSKATERQDLVLKILEYLKANYQNPNLSIITVSDIYCYSPRYLGRIFKNFTSKPFTQCLMEIRMERAKELIIDTNLPINDIFEKVGITSSQQFYRQFKKQFGCSPTTMRKNIRNAMTDQ</sequence>
<dbReference type="SUPFAM" id="SSF46689">
    <property type="entry name" value="Homeodomain-like"/>
    <property type="match status" value="1"/>
</dbReference>
<keyword evidence="2" id="KW-0238">DNA-binding</keyword>
<dbReference type="PANTHER" id="PTHR43280:SF28">
    <property type="entry name" value="HTH-TYPE TRANSCRIPTIONAL ACTIVATOR RHAS"/>
    <property type="match status" value="1"/>
</dbReference>
<reference evidence="5 6" key="1">
    <citation type="submission" date="2009-01" db="EMBL/GenBank/DDBJ databases">
        <authorList>
            <person name="Fulton L."/>
            <person name="Clifton S."/>
            <person name="Fulton B."/>
            <person name="Xu J."/>
            <person name="Minx P."/>
            <person name="Pepin K.H."/>
            <person name="Johnson M."/>
            <person name="Bhonagiri V."/>
            <person name="Nash W.E."/>
            <person name="Mardis E.R."/>
            <person name="Wilson R.K."/>
        </authorList>
    </citation>
    <scope>NUCLEOTIDE SEQUENCE [LARGE SCALE GENOMIC DNA]</scope>
    <source>
        <strain evidence="5 6">DSM 5476</strain>
    </source>
</reference>
<dbReference type="Pfam" id="PF12833">
    <property type="entry name" value="HTH_18"/>
    <property type="match status" value="1"/>
</dbReference>
<dbReference type="EMBL" id="ACEC01000105">
    <property type="protein sequence ID" value="EEG29356.1"/>
    <property type="molecule type" value="Genomic_DNA"/>
</dbReference>
<dbReference type="PROSITE" id="PS01124">
    <property type="entry name" value="HTH_ARAC_FAMILY_2"/>
    <property type="match status" value="1"/>
</dbReference>
<dbReference type="PANTHER" id="PTHR43280">
    <property type="entry name" value="ARAC-FAMILY TRANSCRIPTIONAL REGULATOR"/>
    <property type="match status" value="1"/>
</dbReference>
<reference evidence="5 6" key="2">
    <citation type="submission" date="2009-02" db="EMBL/GenBank/DDBJ databases">
        <title>Draft genome sequence of Clostridium methylpentosum (DSM 5476).</title>
        <authorList>
            <person name="Sudarsanam P."/>
            <person name="Ley R."/>
            <person name="Guruge J."/>
            <person name="Turnbaugh P.J."/>
            <person name="Mahowald M."/>
            <person name="Liep D."/>
            <person name="Gordon J."/>
        </authorList>
    </citation>
    <scope>NUCLEOTIDE SEQUENCE [LARGE SCALE GENOMIC DNA]</scope>
    <source>
        <strain evidence="5 6">DSM 5476</strain>
    </source>
</reference>
<protein>
    <submittedName>
        <fullName evidence="5">Transcriptional regulator, AraC family</fullName>
    </submittedName>
</protein>
<evidence type="ECO:0000256" key="3">
    <source>
        <dbReference type="ARBA" id="ARBA00023163"/>
    </source>
</evidence>
<keyword evidence="3" id="KW-0804">Transcription</keyword>
<dbReference type="Gene3D" id="1.10.10.60">
    <property type="entry name" value="Homeodomain-like"/>
    <property type="match status" value="2"/>
</dbReference>
<organism evidence="5 6">
    <name type="scientific">[Clostridium] methylpentosum DSM 5476</name>
    <dbReference type="NCBI Taxonomy" id="537013"/>
    <lineage>
        <taxon>Bacteria</taxon>
        <taxon>Bacillati</taxon>
        <taxon>Bacillota</taxon>
        <taxon>Clostridia</taxon>
        <taxon>Eubacteriales</taxon>
        <taxon>Oscillospiraceae</taxon>
        <taxon>Oscillospiraceae incertae sedis</taxon>
    </lineage>
</organism>
<dbReference type="GO" id="GO:0003700">
    <property type="term" value="F:DNA-binding transcription factor activity"/>
    <property type="evidence" value="ECO:0007669"/>
    <property type="project" value="InterPro"/>
</dbReference>
<dbReference type="InterPro" id="IPR009057">
    <property type="entry name" value="Homeodomain-like_sf"/>
</dbReference>
<evidence type="ECO:0000256" key="2">
    <source>
        <dbReference type="ARBA" id="ARBA00023125"/>
    </source>
</evidence>
<dbReference type="AlphaFoldDB" id="C0EGP4"/>